<evidence type="ECO:0000313" key="6">
    <source>
        <dbReference type="RefSeq" id="XP_026288381.1"/>
    </source>
</evidence>
<dbReference type="CDD" id="cd19744">
    <property type="entry name" value="bHLH_TS_dAS-C_like"/>
    <property type="match status" value="1"/>
</dbReference>
<name>A0A6J1TC70_FRAOC</name>
<dbReference type="SMART" id="SM00353">
    <property type="entry name" value="HLH"/>
    <property type="match status" value="1"/>
</dbReference>
<dbReference type="PANTHER" id="PTHR13935:SF106">
    <property type="entry name" value="ACHAETE-SCUTE COMPLEX PROTEIN T5-RELATED"/>
    <property type="match status" value="1"/>
</dbReference>
<dbReference type="GO" id="GO:0045944">
    <property type="term" value="P:positive regulation of transcription by RNA polymerase II"/>
    <property type="evidence" value="ECO:0007669"/>
    <property type="project" value="TreeGrafter"/>
</dbReference>
<dbReference type="RefSeq" id="XP_026288381.1">
    <property type="nucleotide sequence ID" value="XM_026432596.2"/>
</dbReference>
<dbReference type="Pfam" id="PF00010">
    <property type="entry name" value="HLH"/>
    <property type="match status" value="1"/>
</dbReference>
<dbReference type="InterPro" id="IPR015660">
    <property type="entry name" value="MASH1/Ascl1a-like"/>
</dbReference>
<dbReference type="InterPro" id="IPR036638">
    <property type="entry name" value="HLH_DNA-bd_sf"/>
</dbReference>
<reference evidence="6" key="1">
    <citation type="submission" date="2025-08" db="UniProtKB">
        <authorList>
            <consortium name="RefSeq"/>
        </authorList>
    </citation>
    <scope>IDENTIFICATION</scope>
    <source>
        <tissue evidence="6">Whole organism</tissue>
    </source>
</reference>
<keyword evidence="1" id="KW-0524">Neurogenesis</keyword>
<proteinExistence type="predicted"/>
<evidence type="ECO:0000256" key="1">
    <source>
        <dbReference type="ARBA" id="ARBA00022902"/>
    </source>
</evidence>
<dbReference type="Gene3D" id="4.10.280.10">
    <property type="entry name" value="Helix-loop-helix DNA-binding domain"/>
    <property type="match status" value="1"/>
</dbReference>
<dbReference type="OrthoDB" id="5976910at2759"/>
<protein>
    <submittedName>
        <fullName evidence="6">Achaete-scute complex protein T4-like</fullName>
    </submittedName>
</protein>
<dbReference type="GO" id="GO:0007399">
    <property type="term" value="P:nervous system development"/>
    <property type="evidence" value="ECO:0007669"/>
    <property type="project" value="UniProtKB-KW"/>
</dbReference>
<dbReference type="GO" id="GO:0000977">
    <property type="term" value="F:RNA polymerase II transcription regulatory region sequence-specific DNA binding"/>
    <property type="evidence" value="ECO:0007669"/>
    <property type="project" value="TreeGrafter"/>
</dbReference>
<dbReference type="GO" id="GO:0000981">
    <property type="term" value="F:DNA-binding transcription factor activity, RNA polymerase II-specific"/>
    <property type="evidence" value="ECO:0007669"/>
    <property type="project" value="TreeGrafter"/>
</dbReference>
<dbReference type="GeneID" id="113213505"/>
<organism evidence="5 6">
    <name type="scientific">Frankliniella occidentalis</name>
    <name type="common">Western flower thrips</name>
    <name type="synonym">Euthrips occidentalis</name>
    <dbReference type="NCBI Taxonomy" id="133901"/>
    <lineage>
        <taxon>Eukaryota</taxon>
        <taxon>Metazoa</taxon>
        <taxon>Ecdysozoa</taxon>
        <taxon>Arthropoda</taxon>
        <taxon>Hexapoda</taxon>
        <taxon>Insecta</taxon>
        <taxon>Pterygota</taxon>
        <taxon>Neoptera</taxon>
        <taxon>Paraneoptera</taxon>
        <taxon>Thysanoptera</taxon>
        <taxon>Terebrantia</taxon>
        <taxon>Thripoidea</taxon>
        <taxon>Thripidae</taxon>
        <taxon>Frankliniella</taxon>
    </lineage>
</organism>
<feature type="domain" description="BHLH" evidence="4">
    <location>
        <begin position="136"/>
        <end position="214"/>
    </location>
</feature>
<accession>A0A6J1TC70</accession>
<dbReference type="SUPFAM" id="SSF47459">
    <property type="entry name" value="HLH, helix-loop-helix DNA-binding domain"/>
    <property type="match status" value="1"/>
</dbReference>
<dbReference type="AlphaFoldDB" id="A0A6J1TC70"/>
<sequence length="396" mass="42105">MSTAVMPLGSLQQHRALVQPAKKMVMMLSPPQDHPQIVQPSNGACVIVSANGAYSPPPHFTNLDGGNNNNAKAKNNNNKVSRVNGGAVQKATPRTSVVVSAAPALSAAAAADALRCKRRIQFTGTGAATFGGHQTASVQRRNARERNRVKQVNNGFATLRSHIPPAIAAALQEQSPPPCEPRPSGRQSAKDKEAAKKLSKVETLRMAVEYIRRLQLLLNETGANNENADPVSPVNVKTESVLMPDSPHDGYDADYETALALSQYSMASTPSTASHPVTSSVSTLVNLGTGHHHSHHHQHQQHPQHQQQHFVSMSPPCSDAGSAGSPTPSYVSDGSAGASSTGYAPPTFVAHGGTHHLRPTHLGDPPATPPDSTVYEPMSPEDEELLDVISWWQQSN</sequence>
<feature type="region of interest" description="Disordered" evidence="3">
    <location>
        <begin position="172"/>
        <end position="197"/>
    </location>
</feature>
<keyword evidence="2" id="KW-0238">DNA-binding</keyword>
<evidence type="ECO:0000256" key="3">
    <source>
        <dbReference type="SAM" id="MobiDB-lite"/>
    </source>
</evidence>
<feature type="region of interest" description="Disordered" evidence="3">
    <location>
        <begin position="287"/>
        <end position="380"/>
    </location>
</feature>
<evidence type="ECO:0000259" key="4">
    <source>
        <dbReference type="PROSITE" id="PS50888"/>
    </source>
</evidence>
<feature type="compositionally biased region" description="Polar residues" evidence="3">
    <location>
        <begin position="324"/>
        <end position="342"/>
    </location>
</feature>
<dbReference type="InterPro" id="IPR011598">
    <property type="entry name" value="bHLH_dom"/>
</dbReference>
<feature type="compositionally biased region" description="Basic and acidic residues" evidence="3">
    <location>
        <begin position="188"/>
        <end position="197"/>
    </location>
</feature>
<dbReference type="KEGG" id="foc:113213505"/>
<dbReference type="PANTHER" id="PTHR13935">
    <property type="entry name" value="ACHAETE-SCUTE TRANSCRIPTION FACTOR-RELATED"/>
    <property type="match status" value="1"/>
</dbReference>
<dbReference type="GO" id="GO:0090575">
    <property type="term" value="C:RNA polymerase II transcription regulator complex"/>
    <property type="evidence" value="ECO:0007669"/>
    <property type="project" value="TreeGrafter"/>
</dbReference>
<dbReference type="Proteomes" id="UP000504606">
    <property type="component" value="Unplaced"/>
</dbReference>
<keyword evidence="5" id="KW-1185">Reference proteome</keyword>
<feature type="compositionally biased region" description="Basic residues" evidence="3">
    <location>
        <begin position="290"/>
        <end position="302"/>
    </location>
</feature>
<gene>
    <name evidence="6" type="primary">LOC113213505</name>
</gene>
<dbReference type="GO" id="GO:0046983">
    <property type="term" value="F:protein dimerization activity"/>
    <property type="evidence" value="ECO:0007669"/>
    <property type="project" value="InterPro"/>
</dbReference>
<evidence type="ECO:0000313" key="5">
    <source>
        <dbReference type="Proteomes" id="UP000504606"/>
    </source>
</evidence>
<dbReference type="PROSITE" id="PS50888">
    <property type="entry name" value="BHLH"/>
    <property type="match status" value="1"/>
</dbReference>
<evidence type="ECO:0000256" key="2">
    <source>
        <dbReference type="ARBA" id="ARBA00023125"/>
    </source>
</evidence>